<evidence type="ECO:0000313" key="2">
    <source>
        <dbReference type="Proteomes" id="UP000095283"/>
    </source>
</evidence>
<feature type="domain" description="Integrase catalytic" evidence="1">
    <location>
        <begin position="59"/>
        <end position="213"/>
    </location>
</feature>
<dbReference type="Gene3D" id="3.30.420.10">
    <property type="entry name" value="Ribonuclease H-like superfamily/Ribonuclease H"/>
    <property type="match status" value="1"/>
</dbReference>
<dbReference type="Proteomes" id="UP000095283">
    <property type="component" value="Unplaced"/>
</dbReference>
<protein>
    <submittedName>
        <fullName evidence="3">Integrase catalytic domain-containing protein</fullName>
    </submittedName>
</protein>
<accession>A0A1I7WFJ0</accession>
<dbReference type="InterPro" id="IPR050951">
    <property type="entry name" value="Retrovirus_Pol_polyprotein"/>
</dbReference>
<dbReference type="InterPro" id="IPR012337">
    <property type="entry name" value="RNaseH-like_sf"/>
</dbReference>
<organism evidence="2 3">
    <name type="scientific">Heterorhabditis bacteriophora</name>
    <name type="common">Entomopathogenic nematode worm</name>
    <dbReference type="NCBI Taxonomy" id="37862"/>
    <lineage>
        <taxon>Eukaryota</taxon>
        <taxon>Metazoa</taxon>
        <taxon>Ecdysozoa</taxon>
        <taxon>Nematoda</taxon>
        <taxon>Chromadorea</taxon>
        <taxon>Rhabditida</taxon>
        <taxon>Rhabditina</taxon>
        <taxon>Rhabditomorpha</taxon>
        <taxon>Strongyloidea</taxon>
        <taxon>Heterorhabditidae</taxon>
        <taxon>Heterorhabditis</taxon>
    </lineage>
</organism>
<dbReference type="GO" id="GO:0003676">
    <property type="term" value="F:nucleic acid binding"/>
    <property type="evidence" value="ECO:0007669"/>
    <property type="project" value="InterPro"/>
</dbReference>
<proteinExistence type="predicted"/>
<dbReference type="WBParaSite" id="Hba_03733">
    <property type="protein sequence ID" value="Hba_03733"/>
    <property type="gene ID" value="Hba_03733"/>
</dbReference>
<dbReference type="SUPFAM" id="SSF53098">
    <property type="entry name" value="Ribonuclease H-like"/>
    <property type="match status" value="1"/>
</dbReference>
<keyword evidence="2" id="KW-1185">Reference proteome</keyword>
<dbReference type="AlphaFoldDB" id="A0A1I7WFJ0"/>
<dbReference type="InterPro" id="IPR036397">
    <property type="entry name" value="RNaseH_sf"/>
</dbReference>
<dbReference type="Pfam" id="PF00665">
    <property type="entry name" value="rve"/>
    <property type="match status" value="1"/>
</dbReference>
<reference evidence="3" key="1">
    <citation type="submission" date="2016-11" db="UniProtKB">
        <authorList>
            <consortium name="WormBaseParasite"/>
        </authorList>
    </citation>
    <scope>IDENTIFICATION</scope>
</reference>
<evidence type="ECO:0000259" key="1">
    <source>
        <dbReference type="PROSITE" id="PS50994"/>
    </source>
</evidence>
<name>A0A1I7WFJ0_HETBA</name>
<dbReference type="PROSITE" id="PS50994">
    <property type="entry name" value="INTEGRASE"/>
    <property type="match status" value="1"/>
</dbReference>
<dbReference type="PANTHER" id="PTHR37984:SF5">
    <property type="entry name" value="PROTEIN NYNRIN-LIKE"/>
    <property type="match status" value="1"/>
</dbReference>
<sequence>MCQDPVLKEVITFVHTSKWIKETRTHWNTENENVGERFRYKCQENAKMPIKKDLNTWPIESTPWNRVHIDYAGALKGKMYLMVVDTYSKWPEMFEMSSCTFVTTIRKLRSLFTQFGNPQILVSDNGTCFSSTEFKDFCDAKGIKHVHSPPFDSQSNEQVERFVDTFKRALKKLDGEGVGTQEAIETFLQTYRRSPCSATPGEQSLVELFLERPIRTTLILLNTTNPYTSTQHSENMEKRLRYGAAIFDLTERNGFQELYDTQTNYALDSVTLPLRSLPTRVIPKIKHFQPLPLHWEQQLRLLPNLESRPRA</sequence>
<dbReference type="InterPro" id="IPR001584">
    <property type="entry name" value="Integrase_cat-core"/>
</dbReference>
<dbReference type="GO" id="GO:0015074">
    <property type="term" value="P:DNA integration"/>
    <property type="evidence" value="ECO:0007669"/>
    <property type="project" value="InterPro"/>
</dbReference>
<dbReference type="PANTHER" id="PTHR37984">
    <property type="entry name" value="PROTEIN CBG26694"/>
    <property type="match status" value="1"/>
</dbReference>
<evidence type="ECO:0000313" key="3">
    <source>
        <dbReference type="WBParaSite" id="Hba_03733"/>
    </source>
</evidence>